<name>A0A327M317_9PROT</name>
<dbReference type="InterPro" id="IPR000073">
    <property type="entry name" value="AB_hydrolase_1"/>
</dbReference>
<dbReference type="InterPro" id="IPR029058">
    <property type="entry name" value="AB_hydrolase_fold"/>
</dbReference>
<feature type="domain" description="AB hydrolase-1" evidence="2">
    <location>
        <begin position="24"/>
        <end position="301"/>
    </location>
</feature>
<dbReference type="Proteomes" id="UP000249065">
    <property type="component" value="Unassembled WGS sequence"/>
</dbReference>
<dbReference type="InterPro" id="IPR000639">
    <property type="entry name" value="Epox_hydrolase-like"/>
</dbReference>
<evidence type="ECO:0000313" key="4">
    <source>
        <dbReference type="Proteomes" id="UP000249065"/>
    </source>
</evidence>
<organism evidence="3 4">
    <name type="scientific">Roseicella frigidaeris</name>
    <dbReference type="NCBI Taxonomy" id="2230885"/>
    <lineage>
        <taxon>Bacteria</taxon>
        <taxon>Pseudomonadati</taxon>
        <taxon>Pseudomonadota</taxon>
        <taxon>Alphaproteobacteria</taxon>
        <taxon>Acetobacterales</taxon>
        <taxon>Roseomonadaceae</taxon>
        <taxon>Roseicella</taxon>
    </lineage>
</organism>
<dbReference type="SUPFAM" id="SSF53474">
    <property type="entry name" value="alpha/beta-Hydrolases"/>
    <property type="match status" value="1"/>
</dbReference>
<dbReference type="PANTHER" id="PTHR43329">
    <property type="entry name" value="EPOXIDE HYDROLASE"/>
    <property type="match status" value="1"/>
</dbReference>
<dbReference type="PRINTS" id="PR00412">
    <property type="entry name" value="EPOXHYDRLASE"/>
</dbReference>
<protein>
    <submittedName>
        <fullName evidence="3">Alpha/beta hydrolase</fullName>
    </submittedName>
</protein>
<keyword evidence="1 3" id="KW-0378">Hydrolase</keyword>
<evidence type="ECO:0000256" key="1">
    <source>
        <dbReference type="ARBA" id="ARBA00022801"/>
    </source>
</evidence>
<dbReference type="Pfam" id="PF00561">
    <property type="entry name" value="Abhydrolase_1"/>
    <property type="match status" value="1"/>
</dbReference>
<dbReference type="EMBL" id="QLIX01000023">
    <property type="protein sequence ID" value="RAI56926.1"/>
    <property type="molecule type" value="Genomic_DNA"/>
</dbReference>
<accession>A0A327M317</accession>
<dbReference type="GO" id="GO:0016787">
    <property type="term" value="F:hydrolase activity"/>
    <property type="evidence" value="ECO:0007669"/>
    <property type="project" value="UniProtKB-KW"/>
</dbReference>
<dbReference type="RefSeq" id="WP_111471927.1">
    <property type="nucleotide sequence ID" value="NZ_QLIX01000023.1"/>
</dbReference>
<comment type="caution">
    <text evidence="3">The sequence shown here is derived from an EMBL/GenBank/DDBJ whole genome shotgun (WGS) entry which is preliminary data.</text>
</comment>
<dbReference type="Gene3D" id="3.40.50.1820">
    <property type="entry name" value="alpha/beta hydrolase"/>
    <property type="match status" value="1"/>
</dbReference>
<keyword evidence="4" id="KW-1185">Reference proteome</keyword>
<proteinExistence type="predicted"/>
<evidence type="ECO:0000313" key="3">
    <source>
        <dbReference type="EMBL" id="RAI56926.1"/>
    </source>
</evidence>
<gene>
    <name evidence="3" type="ORF">DOO78_21450</name>
</gene>
<dbReference type="AlphaFoldDB" id="A0A327M317"/>
<dbReference type="OrthoDB" id="9801400at2"/>
<reference evidence="4" key="1">
    <citation type="submission" date="2018-06" db="EMBL/GenBank/DDBJ databases">
        <authorList>
            <person name="Khan S.A."/>
        </authorList>
    </citation>
    <scope>NUCLEOTIDE SEQUENCE [LARGE SCALE GENOMIC DNA]</scope>
    <source>
        <strain evidence="4">DB-1506</strain>
    </source>
</reference>
<evidence type="ECO:0000259" key="2">
    <source>
        <dbReference type="Pfam" id="PF00561"/>
    </source>
</evidence>
<sequence length="316" mass="34241">MEIRHRTVAANGIRLHLAEAGEGPAVLLCHGFPEAWHSWRHQMAALAAAGFRAIAPDMRGYGGTEAPAAVEGYTLLHLVGDMVGLLEALEIPRAVIVGHDWGAPVAWNAALLRPDLFPAVAALSVPYAPRGPVSPFEALRRAGRTNFYQLWFQPPGRAEAQLEADPALTLRRSFHTLSGDPPEAQRWNPDLPEGGFLASLHEPPAPPAWMPAAELAQYVETYRRTGFRGGLNWYRNIERNWALLAPFLGAAIPVPALFVAGRRDPVLGWSGRALEALPRTVPGLRGQVIVEGAGHWVQQEAPEAVNAALLGFLHGL</sequence>